<dbReference type="AlphaFoldDB" id="T1EW46"/>
<dbReference type="InParanoid" id="T1EW46"/>
<evidence type="ECO:0000313" key="2">
    <source>
        <dbReference type="EnsemblMetazoa" id="HelroP165011"/>
    </source>
</evidence>
<dbReference type="HOGENOM" id="CLU_1857462_0_0_1"/>
<evidence type="ECO:0000313" key="1">
    <source>
        <dbReference type="EMBL" id="ESN92880.1"/>
    </source>
</evidence>
<organism evidence="2 3">
    <name type="scientific">Helobdella robusta</name>
    <name type="common">Californian leech</name>
    <dbReference type="NCBI Taxonomy" id="6412"/>
    <lineage>
        <taxon>Eukaryota</taxon>
        <taxon>Metazoa</taxon>
        <taxon>Spiralia</taxon>
        <taxon>Lophotrochozoa</taxon>
        <taxon>Annelida</taxon>
        <taxon>Clitellata</taxon>
        <taxon>Hirudinea</taxon>
        <taxon>Rhynchobdellida</taxon>
        <taxon>Glossiphoniidae</taxon>
        <taxon>Helobdella</taxon>
    </lineage>
</organism>
<dbReference type="EMBL" id="AMQM01001908">
    <property type="status" value="NOT_ANNOTATED_CDS"/>
    <property type="molecule type" value="Genomic_DNA"/>
</dbReference>
<evidence type="ECO:0000313" key="3">
    <source>
        <dbReference type="Proteomes" id="UP000015101"/>
    </source>
</evidence>
<proteinExistence type="predicted"/>
<name>T1EW46_HELRO</name>
<dbReference type="RefSeq" id="XP_009029166.1">
    <property type="nucleotide sequence ID" value="XM_009030918.1"/>
</dbReference>
<sequence>MSAVNKAALPNDVICEEKIDILVVTVTWIPSDAQRVVLKNLAPLANRSYFNKLSSLAIIYRLSSVATSTYQHLSDHNIKCFNSTLFKLSSTIIHNCRRSFRRLNYTSFENDLYRTFEDLLTQDKFASALNTTLNDIVN</sequence>
<keyword evidence="3" id="KW-1185">Reference proteome</keyword>
<dbReference type="Proteomes" id="UP000015101">
    <property type="component" value="Unassembled WGS sequence"/>
</dbReference>
<reference evidence="2" key="3">
    <citation type="submission" date="2015-06" db="UniProtKB">
        <authorList>
            <consortium name="EnsemblMetazoa"/>
        </authorList>
    </citation>
    <scope>IDENTIFICATION</scope>
</reference>
<dbReference type="KEGG" id="hro:HELRODRAFT_165011"/>
<dbReference type="EnsemblMetazoa" id="HelroT165011">
    <property type="protein sequence ID" value="HelroP165011"/>
    <property type="gene ID" value="HelroG165011"/>
</dbReference>
<accession>T1EW46</accession>
<dbReference type="EMBL" id="KB097639">
    <property type="protein sequence ID" value="ESN92880.1"/>
    <property type="molecule type" value="Genomic_DNA"/>
</dbReference>
<gene>
    <name evidence="2" type="primary">20200796</name>
    <name evidence="1" type="ORF">HELRODRAFT_165011</name>
</gene>
<dbReference type="CTD" id="20200796"/>
<protein>
    <submittedName>
        <fullName evidence="1 2">Uncharacterized protein</fullName>
    </submittedName>
</protein>
<dbReference type="GeneID" id="20200796"/>
<reference evidence="3" key="1">
    <citation type="submission" date="2012-12" db="EMBL/GenBank/DDBJ databases">
        <authorList>
            <person name="Hellsten U."/>
            <person name="Grimwood J."/>
            <person name="Chapman J.A."/>
            <person name="Shapiro H."/>
            <person name="Aerts A."/>
            <person name="Otillar R.P."/>
            <person name="Terry A.Y."/>
            <person name="Boore J.L."/>
            <person name="Simakov O."/>
            <person name="Marletaz F."/>
            <person name="Cho S.-J."/>
            <person name="Edsinger-Gonzales E."/>
            <person name="Havlak P."/>
            <person name="Kuo D.-H."/>
            <person name="Larsson T."/>
            <person name="Lv J."/>
            <person name="Arendt D."/>
            <person name="Savage R."/>
            <person name="Osoegawa K."/>
            <person name="de Jong P."/>
            <person name="Lindberg D.R."/>
            <person name="Seaver E.C."/>
            <person name="Weisblat D.A."/>
            <person name="Putnam N.H."/>
            <person name="Grigoriev I.V."/>
            <person name="Rokhsar D.S."/>
        </authorList>
    </citation>
    <scope>NUCLEOTIDE SEQUENCE</scope>
</reference>
<reference evidence="1 3" key="2">
    <citation type="journal article" date="2013" name="Nature">
        <title>Insights into bilaterian evolution from three spiralian genomes.</title>
        <authorList>
            <person name="Simakov O."/>
            <person name="Marletaz F."/>
            <person name="Cho S.J."/>
            <person name="Edsinger-Gonzales E."/>
            <person name="Havlak P."/>
            <person name="Hellsten U."/>
            <person name="Kuo D.H."/>
            <person name="Larsson T."/>
            <person name="Lv J."/>
            <person name="Arendt D."/>
            <person name="Savage R."/>
            <person name="Osoegawa K."/>
            <person name="de Jong P."/>
            <person name="Grimwood J."/>
            <person name="Chapman J.A."/>
            <person name="Shapiro H."/>
            <person name="Aerts A."/>
            <person name="Otillar R.P."/>
            <person name="Terry A.Y."/>
            <person name="Boore J.L."/>
            <person name="Grigoriev I.V."/>
            <person name="Lindberg D.R."/>
            <person name="Seaver E.C."/>
            <person name="Weisblat D.A."/>
            <person name="Putnam N.H."/>
            <person name="Rokhsar D.S."/>
        </authorList>
    </citation>
    <scope>NUCLEOTIDE SEQUENCE</scope>
</reference>